<dbReference type="NCBIfam" id="NF004514">
    <property type="entry name" value="PRK05855.1"/>
    <property type="match status" value="1"/>
</dbReference>
<organism evidence="4 5">
    <name type="scientific">Actinomadura parmotrematis</name>
    <dbReference type="NCBI Taxonomy" id="2864039"/>
    <lineage>
        <taxon>Bacteria</taxon>
        <taxon>Bacillati</taxon>
        <taxon>Actinomycetota</taxon>
        <taxon>Actinomycetes</taxon>
        <taxon>Streptosporangiales</taxon>
        <taxon>Thermomonosporaceae</taxon>
        <taxon>Actinomadura</taxon>
    </lineage>
</organism>
<feature type="domain" description="Ketoreductase" evidence="3">
    <location>
        <begin position="328"/>
        <end position="508"/>
    </location>
</feature>
<dbReference type="SUPFAM" id="SSF53474">
    <property type="entry name" value="alpha/beta-Hydrolases"/>
    <property type="match status" value="1"/>
</dbReference>
<accession>A0ABS7FSD6</accession>
<evidence type="ECO:0000259" key="3">
    <source>
        <dbReference type="SMART" id="SM00822"/>
    </source>
</evidence>
<evidence type="ECO:0000256" key="1">
    <source>
        <dbReference type="ARBA" id="ARBA00006484"/>
    </source>
</evidence>
<dbReference type="Proteomes" id="UP000774570">
    <property type="component" value="Unassembled WGS sequence"/>
</dbReference>
<dbReference type="PANTHER" id="PTHR43391">
    <property type="entry name" value="RETINOL DEHYDROGENASE-RELATED"/>
    <property type="match status" value="1"/>
</dbReference>
<dbReference type="InterPro" id="IPR057326">
    <property type="entry name" value="KR_dom"/>
</dbReference>
<dbReference type="Gene3D" id="3.40.50.1820">
    <property type="entry name" value="alpha/beta hydrolase"/>
    <property type="match status" value="1"/>
</dbReference>
<dbReference type="CDD" id="cd05233">
    <property type="entry name" value="SDR_c"/>
    <property type="match status" value="1"/>
</dbReference>
<dbReference type="PANTHER" id="PTHR43391:SF12">
    <property type="entry name" value="OXIDOREDUCTASE EPHD-RELATED"/>
    <property type="match status" value="1"/>
</dbReference>
<dbReference type="RefSeq" id="WP_220166674.1">
    <property type="nucleotide sequence ID" value="NZ_JAIBOA010000007.1"/>
</dbReference>
<reference evidence="4 5" key="1">
    <citation type="submission" date="2021-07" db="EMBL/GenBank/DDBJ databases">
        <title>Actinomadura sp. PM05-2 isolated from lichen.</title>
        <authorList>
            <person name="Somphong A."/>
            <person name="Phongsopitanun W."/>
            <person name="Tanasupawat S."/>
            <person name="Peongsungnone V."/>
        </authorList>
    </citation>
    <scope>NUCLEOTIDE SEQUENCE [LARGE SCALE GENOMIC DNA]</scope>
    <source>
        <strain evidence="4 5">PM05-2</strain>
    </source>
</reference>
<gene>
    <name evidence="4" type="ORF">K1Y72_13110</name>
</gene>
<keyword evidence="2" id="KW-0560">Oxidoreductase</keyword>
<dbReference type="PROSITE" id="PS00061">
    <property type="entry name" value="ADH_SHORT"/>
    <property type="match status" value="1"/>
</dbReference>
<dbReference type="EMBL" id="JAIBOA010000007">
    <property type="protein sequence ID" value="MBW8483317.1"/>
    <property type="molecule type" value="Genomic_DNA"/>
</dbReference>
<dbReference type="InterPro" id="IPR000073">
    <property type="entry name" value="AB_hydrolase_1"/>
</dbReference>
<sequence>MYGVSNNVPPVRVRRVRGDGVDLAVYEQGDPAAPTLVLLHGYPDTHAVWDGVAGRLAGRFHVVRYDVRGAGASSRPAGRRRYTLDYLTADLAAVLDATAPDRKKVHLVGHDWGSIQAWEAACTMPERFASFTSISGPSLDHVGHWMRRNLRRPTPRNLKAALGQMLRSWYIYFFQTPLVPGLLWRAGLGRPFGHALELGEGVVPDGRHPAPTLGRDGAAGVALYRANMLQRLRRPRDRRTDVPTQVIVPTRDLFVSPHLVGGLAGRAPNLSLRTIAAGHWVVRSHADVVARWIGEHAAAATGGALGAAEERAVRRAAVRPGRRPFDGSLVVVTGAGGGIGRATALAFAERGAEIVAADVDLPAAQRTAELVGLLGPAAHAVRVDVSDASAMEDFAKAVLHEHGVPEVVVNNAGIGMAGPFLDHTEDDWRQVLGVNLWGVVHGSRLFGARMAEHGQGGHIVNIASAAAYTPSRALPAYSTSKAAVLMLSECLRAELKGEGIGVTAICPGVVNTGITRTFRLAGGSAAEQDAARARAAKAYALRGYGPDKVAARIVTAVLRDRAVVPVTPEARAGRVLARVSPGLMRLLARLRIG</sequence>
<comment type="similarity">
    <text evidence="1">Belongs to the short-chain dehydrogenases/reductases (SDR) family.</text>
</comment>
<proteinExistence type="inferred from homology"/>
<protein>
    <submittedName>
        <fullName evidence="4">SDR family oxidoreductase</fullName>
    </submittedName>
</protein>
<dbReference type="Pfam" id="PF00561">
    <property type="entry name" value="Abhydrolase_1"/>
    <property type="match status" value="1"/>
</dbReference>
<name>A0ABS7FSD6_9ACTN</name>
<comment type="caution">
    <text evidence="4">The sequence shown here is derived from an EMBL/GenBank/DDBJ whole genome shotgun (WGS) entry which is preliminary data.</text>
</comment>
<dbReference type="SMART" id="SM00822">
    <property type="entry name" value="PKS_KR"/>
    <property type="match status" value="1"/>
</dbReference>
<evidence type="ECO:0000256" key="2">
    <source>
        <dbReference type="ARBA" id="ARBA00023002"/>
    </source>
</evidence>
<dbReference type="InterPro" id="IPR020904">
    <property type="entry name" value="Sc_DH/Rdtase_CS"/>
</dbReference>
<dbReference type="InterPro" id="IPR036291">
    <property type="entry name" value="NAD(P)-bd_dom_sf"/>
</dbReference>
<dbReference type="Pfam" id="PF00106">
    <property type="entry name" value="adh_short"/>
    <property type="match status" value="1"/>
</dbReference>
<keyword evidence="5" id="KW-1185">Reference proteome</keyword>
<dbReference type="InterPro" id="IPR029058">
    <property type="entry name" value="AB_hydrolase_fold"/>
</dbReference>
<evidence type="ECO:0000313" key="4">
    <source>
        <dbReference type="EMBL" id="MBW8483317.1"/>
    </source>
</evidence>
<dbReference type="SUPFAM" id="SSF51735">
    <property type="entry name" value="NAD(P)-binding Rossmann-fold domains"/>
    <property type="match status" value="1"/>
</dbReference>
<dbReference type="InterPro" id="IPR002347">
    <property type="entry name" value="SDR_fam"/>
</dbReference>
<dbReference type="PRINTS" id="PR00081">
    <property type="entry name" value="GDHRDH"/>
</dbReference>
<evidence type="ECO:0000313" key="5">
    <source>
        <dbReference type="Proteomes" id="UP000774570"/>
    </source>
</evidence>
<dbReference type="PRINTS" id="PR00080">
    <property type="entry name" value="SDRFAMILY"/>
</dbReference>
<dbReference type="Gene3D" id="3.40.50.720">
    <property type="entry name" value="NAD(P)-binding Rossmann-like Domain"/>
    <property type="match status" value="1"/>
</dbReference>